<evidence type="ECO:0000313" key="2">
    <source>
        <dbReference type="Proteomes" id="UP000266644"/>
    </source>
</evidence>
<dbReference type="EMBL" id="QRJE01000033">
    <property type="protein sequence ID" value="RHH07760.1"/>
    <property type="molecule type" value="Genomic_DNA"/>
</dbReference>
<organism evidence="1 2">
    <name type="scientific">Bacteroides fragilis</name>
    <dbReference type="NCBI Taxonomy" id="817"/>
    <lineage>
        <taxon>Bacteria</taxon>
        <taxon>Pseudomonadati</taxon>
        <taxon>Bacteroidota</taxon>
        <taxon>Bacteroidia</taxon>
        <taxon>Bacteroidales</taxon>
        <taxon>Bacteroidaceae</taxon>
        <taxon>Bacteroides</taxon>
    </lineage>
</organism>
<protein>
    <submittedName>
        <fullName evidence="1">Uncharacterized protein</fullName>
    </submittedName>
</protein>
<accession>A0A396BUC2</accession>
<gene>
    <name evidence="1" type="ORF">DW228_18890</name>
</gene>
<dbReference type="AlphaFoldDB" id="A0A396BUC2"/>
<dbReference type="Proteomes" id="UP000266644">
    <property type="component" value="Unassembled WGS sequence"/>
</dbReference>
<evidence type="ECO:0000313" key="1">
    <source>
        <dbReference type="EMBL" id="RHH07760.1"/>
    </source>
</evidence>
<comment type="caution">
    <text evidence="1">The sequence shown here is derived from an EMBL/GenBank/DDBJ whole genome shotgun (WGS) entry which is preliminary data.</text>
</comment>
<reference evidence="1 2" key="1">
    <citation type="submission" date="2018-08" db="EMBL/GenBank/DDBJ databases">
        <title>A genome reference for cultivated species of the human gut microbiota.</title>
        <authorList>
            <person name="Zou Y."/>
            <person name="Xue W."/>
            <person name="Luo G."/>
        </authorList>
    </citation>
    <scope>NUCLEOTIDE SEQUENCE [LARGE SCALE GENOMIC DNA]</scope>
    <source>
        <strain evidence="1 2">AM18-6</strain>
    </source>
</reference>
<name>A0A396BUC2_BACFG</name>
<sequence>MHIISTCNMLATQTPFTFFKAYFYVIRHKIAYLDNDLLYLQGFFIEIIVRFIFLNIFAFC</sequence>
<proteinExistence type="predicted"/>